<dbReference type="InterPro" id="IPR036929">
    <property type="entry name" value="DsbDN_sf"/>
</dbReference>
<evidence type="ECO:0000256" key="1">
    <source>
        <dbReference type="ARBA" id="ARBA00004651"/>
    </source>
</evidence>
<dbReference type="GO" id="GO:0015035">
    <property type="term" value="F:protein-disulfide reductase activity"/>
    <property type="evidence" value="ECO:0007669"/>
    <property type="project" value="TreeGrafter"/>
</dbReference>
<proteinExistence type="predicted"/>
<gene>
    <name evidence="9" type="ORF">IX83_08620</name>
</gene>
<dbReference type="NCBIfam" id="NF001419">
    <property type="entry name" value="PRK00293.1"/>
    <property type="match status" value="1"/>
</dbReference>
<evidence type="ECO:0000256" key="2">
    <source>
        <dbReference type="ARBA" id="ARBA00022475"/>
    </source>
</evidence>
<keyword evidence="10" id="KW-1185">Reference proteome</keyword>
<dbReference type="InterPro" id="IPR036249">
    <property type="entry name" value="Thioredoxin-like_sf"/>
</dbReference>
<dbReference type="eggNOG" id="COG4232">
    <property type="taxonomic scope" value="Bacteria"/>
</dbReference>
<evidence type="ECO:0000256" key="4">
    <source>
        <dbReference type="ARBA" id="ARBA00022748"/>
    </source>
</evidence>
<dbReference type="PROSITE" id="PS51352">
    <property type="entry name" value="THIOREDOXIN_2"/>
    <property type="match status" value="1"/>
</dbReference>
<protein>
    <recommendedName>
        <fullName evidence="8">Thioredoxin domain-containing protein</fullName>
    </recommendedName>
</protein>
<feature type="transmembrane region" description="Helical" evidence="7">
    <location>
        <begin position="388"/>
        <end position="406"/>
    </location>
</feature>
<dbReference type="PANTHER" id="PTHR32234:SF0">
    <property type="entry name" value="THIOL:DISULFIDE INTERCHANGE PROTEIN DSBD"/>
    <property type="match status" value="1"/>
</dbReference>
<dbReference type="GO" id="GO:0045454">
    <property type="term" value="P:cell redox homeostasis"/>
    <property type="evidence" value="ECO:0007669"/>
    <property type="project" value="TreeGrafter"/>
</dbReference>
<evidence type="ECO:0000256" key="3">
    <source>
        <dbReference type="ARBA" id="ARBA00022692"/>
    </source>
</evidence>
<dbReference type="SUPFAM" id="SSF74863">
    <property type="entry name" value="Thiol:disulfide interchange protein DsbD, N-terminal domain (DsbD-alpha)"/>
    <property type="match status" value="1"/>
</dbReference>
<name>A0A077DF03_9BURK</name>
<feature type="transmembrane region" description="Helical" evidence="7">
    <location>
        <begin position="268"/>
        <end position="290"/>
    </location>
</feature>
<dbReference type="SUPFAM" id="SSF52833">
    <property type="entry name" value="Thioredoxin-like"/>
    <property type="match status" value="1"/>
</dbReference>
<evidence type="ECO:0000313" key="9">
    <source>
        <dbReference type="EMBL" id="AIL33354.1"/>
    </source>
</evidence>
<feature type="domain" description="Thioredoxin" evidence="8">
    <location>
        <begin position="480"/>
        <end position="603"/>
    </location>
</feature>
<dbReference type="KEGG" id="bpsi:IX83_08620"/>
<sequence length="603" mass="65757">MNVVHADEFLEPEQAFQATVSVLDEDQLLVGIKVAPGYYLYKESLNATLDATPLNMTLPVAEEKYDENFGKVVQVYHQPLVQGQIDVKGTSREGSLVVHFQGCADAGLCYPPMDETFTLSKDASGKLNVQRLSASDTSFMKFPLNTRQSSQVDTIINETDRTTNVTALWNENDEGVARYLTQASLWQIVLICFALGVMLSVTPCVLPMLPILLSIIVGKSSSSTTVSAKRGFGVSAAYVLGVSLVYTLLGVLAAAMGASLSIWLQNPWVLGTFAVILVVFALAMFDVLNLQMPVAVQNLLNKKTNTIKGHGVGQAFVVGLLSALVLGPCVAAPMAGVLLFIAQTQSLLTGALALFFLAWGQGALLLLLGIGAGRWVPKTGQWMYRVKAFCGLLLLATALWLAQAILPSGLSMILWAALCLGFAICLGLFESIGNITLWRLLSKVLSLLFVLWAFVIVIGYAAGGRDALNPLSPLTMAQNKALGSVAGHLEFNDIHDGNTLNQVLQQEKIALVDFYADWCVACIEMEKYTFTDPRVEQMMRQMKLYRIDMTDLTQAHMDILKQYRLFGPPAILIFKEGKLVERVIGFKNAQDFASILQRALNKN</sequence>
<keyword evidence="4" id="KW-0201">Cytochrome c-type biogenesis</keyword>
<organism evidence="9 10">
    <name type="scientific">Basilea psittacipulmonis DSM 24701</name>
    <dbReference type="NCBI Taxonomy" id="1072685"/>
    <lineage>
        <taxon>Bacteria</taxon>
        <taxon>Pseudomonadati</taxon>
        <taxon>Pseudomonadota</taxon>
        <taxon>Betaproteobacteria</taxon>
        <taxon>Burkholderiales</taxon>
        <taxon>Alcaligenaceae</taxon>
        <taxon>Basilea</taxon>
    </lineage>
</organism>
<dbReference type="EMBL" id="CP009238">
    <property type="protein sequence ID" value="AIL33354.1"/>
    <property type="molecule type" value="Genomic_DNA"/>
</dbReference>
<feature type="transmembrane region" description="Helical" evidence="7">
    <location>
        <begin position="412"/>
        <end position="432"/>
    </location>
</feature>
<dbReference type="Proteomes" id="UP000028945">
    <property type="component" value="Chromosome"/>
</dbReference>
<feature type="transmembrane region" description="Helical" evidence="7">
    <location>
        <begin position="347"/>
        <end position="376"/>
    </location>
</feature>
<dbReference type="Gene3D" id="3.40.30.10">
    <property type="entry name" value="Glutaredoxin"/>
    <property type="match status" value="1"/>
</dbReference>
<feature type="transmembrane region" description="Helical" evidence="7">
    <location>
        <begin position="185"/>
        <end position="217"/>
    </location>
</feature>
<evidence type="ECO:0000256" key="7">
    <source>
        <dbReference type="SAM" id="Phobius"/>
    </source>
</evidence>
<dbReference type="GO" id="GO:0017004">
    <property type="term" value="P:cytochrome complex assembly"/>
    <property type="evidence" value="ECO:0007669"/>
    <property type="project" value="UniProtKB-KW"/>
</dbReference>
<dbReference type="InterPro" id="IPR028250">
    <property type="entry name" value="DsbDN"/>
</dbReference>
<dbReference type="Gene3D" id="2.60.40.1250">
    <property type="entry name" value="Thiol:disulfide interchange protein DsbD, N-terminal domain"/>
    <property type="match status" value="1"/>
</dbReference>
<dbReference type="STRING" id="1072685.IX83_08620"/>
<dbReference type="Pfam" id="PF02683">
    <property type="entry name" value="DsbD_TM"/>
    <property type="match status" value="1"/>
</dbReference>
<keyword evidence="2" id="KW-1003">Cell membrane</keyword>
<reference evidence="9 10" key="1">
    <citation type="journal article" date="2014" name="BMC Genomics">
        <title>A genomic perspective on a new bacterial genus and species from the Alcaligenaceae family, Basilea psittacipulmonis.</title>
        <authorList>
            <person name="Whiteson K.L."/>
            <person name="Hernandez D."/>
            <person name="Lazarevic V."/>
            <person name="Gaia N."/>
            <person name="Farinelli L."/>
            <person name="Francois P."/>
            <person name="Pilo P."/>
            <person name="Frey J."/>
            <person name="Schrenzel J."/>
        </authorList>
    </citation>
    <scope>NUCLEOTIDE SEQUENCE [LARGE SCALE GENOMIC DNA]</scope>
    <source>
        <strain evidence="9 10">DSM 24701</strain>
    </source>
</reference>
<dbReference type="AlphaFoldDB" id="A0A077DF03"/>
<evidence type="ECO:0000259" key="8">
    <source>
        <dbReference type="PROSITE" id="PS51352"/>
    </source>
</evidence>
<dbReference type="GO" id="GO:0005886">
    <property type="term" value="C:plasma membrane"/>
    <property type="evidence" value="ECO:0007669"/>
    <property type="project" value="UniProtKB-SubCell"/>
</dbReference>
<dbReference type="Pfam" id="PF11412">
    <property type="entry name" value="DsbD_N"/>
    <property type="match status" value="1"/>
</dbReference>
<evidence type="ECO:0000256" key="6">
    <source>
        <dbReference type="ARBA" id="ARBA00023136"/>
    </source>
</evidence>
<dbReference type="HOGENOM" id="CLU_014657_3_0_4"/>
<accession>A0A077DF03</accession>
<dbReference type="InterPro" id="IPR013766">
    <property type="entry name" value="Thioredoxin_domain"/>
</dbReference>
<keyword evidence="5 7" id="KW-1133">Transmembrane helix</keyword>
<evidence type="ECO:0000313" key="10">
    <source>
        <dbReference type="Proteomes" id="UP000028945"/>
    </source>
</evidence>
<feature type="transmembrane region" description="Helical" evidence="7">
    <location>
        <begin position="444"/>
        <end position="463"/>
    </location>
</feature>
<keyword evidence="6 7" id="KW-0472">Membrane</keyword>
<keyword evidence="3 7" id="KW-0812">Transmembrane</keyword>
<evidence type="ECO:0000256" key="5">
    <source>
        <dbReference type="ARBA" id="ARBA00022989"/>
    </source>
</evidence>
<feature type="transmembrane region" description="Helical" evidence="7">
    <location>
        <begin position="238"/>
        <end position="262"/>
    </location>
</feature>
<dbReference type="Pfam" id="PF00085">
    <property type="entry name" value="Thioredoxin"/>
    <property type="match status" value="1"/>
</dbReference>
<feature type="transmembrane region" description="Helical" evidence="7">
    <location>
        <begin position="311"/>
        <end position="341"/>
    </location>
</feature>
<comment type="subcellular location">
    <subcellularLocation>
        <location evidence="1">Cell membrane</location>
        <topology evidence="1">Multi-pass membrane protein</topology>
    </subcellularLocation>
</comment>
<dbReference type="PANTHER" id="PTHR32234">
    <property type="entry name" value="THIOL:DISULFIDE INTERCHANGE PROTEIN DSBD"/>
    <property type="match status" value="1"/>
</dbReference>
<dbReference type="InterPro" id="IPR003834">
    <property type="entry name" value="Cyt_c_assmbl_TM_dom"/>
</dbReference>